<dbReference type="AlphaFoldDB" id="A0A835QAS5"/>
<evidence type="ECO:0000313" key="1">
    <source>
        <dbReference type="EMBL" id="KAG0464397.1"/>
    </source>
</evidence>
<sequence length="63" mass="7475">MTTMIKQMLLNKDLRSNSLLRFSSSCTLIRFHDNFFFKLFFALGWKKTWTLFKAHPNSSISLN</sequence>
<dbReference type="EMBL" id="JADCNL010000010">
    <property type="protein sequence ID" value="KAG0464397.1"/>
    <property type="molecule type" value="Genomic_DNA"/>
</dbReference>
<proteinExistence type="predicted"/>
<comment type="caution">
    <text evidence="1">The sequence shown here is derived from an EMBL/GenBank/DDBJ whole genome shotgun (WGS) entry which is preliminary data.</text>
</comment>
<reference evidence="1 2" key="1">
    <citation type="journal article" date="2020" name="Nat. Food">
        <title>A phased Vanilla planifolia genome enables genetic improvement of flavour and production.</title>
        <authorList>
            <person name="Hasing T."/>
            <person name="Tang H."/>
            <person name="Brym M."/>
            <person name="Khazi F."/>
            <person name="Huang T."/>
            <person name="Chambers A.H."/>
        </authorList>
    </citation>
    <scope>NUCLEOTIDE SEQUENCE [LARGE SCALE GENOMIC DNA]</scope>
    <source>
        <tissue evidence="1">Leaf</tissue>
    </source>
</reference>
<dbReference type="OrthoDB" id="75724at2759"/>
<organism evidence="1 2">
    <name type="scientific">Vanilla planifolia</name>
    <name type="common">Vanilla</name>
    <dbReference type="NCBI Taxonomy" id="51239"/>
    <lineage>
        <taxon>Eukaryota</taxon>
        <taxon>Viridiplantae</taxon>
        <taxon>Streptophyta</taxon>
        <taxon>Embryophyta</taxon>
        <taxon>Tracheophyta</taxon>
        <taxon>Spermatophyta</taxon>
        <taxon>Magnoliopsida</taxon>
        <taxon>Liliopsida</taxon>
        <taxon>Asparagales</taxon>
        <taxon>Orchidaceae</taxon>
        <taxon>Vanilloideae</taxon>
        <taxon>Vanilleae</taxon>
        <taxon>Vanilla</taxon>
    </lineage>
</organism>
<name>A0A835QAS5_VANPL</name>
<keyword evidence="2" id="KW-1185">Reference proteome</keyword>
<accession>A0A835QAS5</accession>
<protein>
    <submittedName>
        <fullName evidence="1">Uncharacterized protein</fullName>
    </submittedName>
</protein>
<gene>
    <name evidence="1" type="ORF">HPP92_020466</name>
</gene>
<evidence type="ECO:0000313" key="2">
    <source>
        <dbReference type="Proteomes" id="UP000636800"/>
    </source>
</evidence>
<dbReference type="Proteomes" id="UP000636800">
    <property type="component" value="Chromosome 10"/>
</dbReference>